<dbReference type="Pfam" id="PF00440">
    <property type="entry name" value="TetR_N"/>
    <property type="match status" value="1"/>
</dbReference>
<dbReference type="OrthoDB" id="70491at2"/>
<evidence type="ECO:0000313" key="5">
    <source>
        <dbReference type="Proteomes" id="UP000281708"/>
    </source>
</evidence>
<dbReference type="InterPro" id="IPR050109">
    <property type="entry name" value="HTH-type_TetR-like_transc_reg"/>
</dbReference>
<dbReference type="PANTHER" id="PTHR30055:SF160">
    <property type="entry name" value="TRANSCRIPTIONAL REGULATORY PROTEIN (PROBABLY ASNC-FAMILY)-RELATED"/>
    <property type="match status" value="1"/>
</dbReference>
<protein>
    <submittedName>
        <fullName evidence="4">TetR/AcrR family transcriptional regulator</fullName>
    </submittedName>
</protein>
<evidence type="ECO:0000256" key="2">
    <source>
        <dbReference type="PROSITE-ProRule" id="PRU00335"/>
    </source>
</evidence>
<dbReference type="AlphaFoldDB" id="A0A3L8P376"/>
<keyword evidence="1 2" id="KW-0238">DNA-binding</keyword>
<proteinExistence type="predicted"/>
<dbReference type="InterPro" id="IPR001647">
    <property type="entry name" value="HTH_TetR"/>
</dbReference>
<dbReference type="PRINTS" id="PR00455">
    <property type="entry name" value="HTHTETR"/>
</dbReference>
<dbReference type="InterPro" id="IPR023772">
    <property type="entry name" value="DNA-bd_HTH_TetR-type_CS"/>
</dbReference>
<dbReference type="SUPFAM" id="SSF46689">
    <property type="entry name" value="Homeodomain-like"/>
    <property type="match status" value="1"/>
</dbReference>
<dbReference type="PROSITE" id="PS50977">
    <property type="entry name" value="HTH_TETR_2"/>
    <property type="match status" value="1"/>
</dbReference>
<comment type="caution">
    <text evidence="4">The sequence shown here is derived from an EMBL/GenBank/DDBJ whole genome shotgun (WGS) entry which is preliminary data.</text>
</comment>
<keyword evidence="5" id="KW-1185">Reference proteome</keyword>
<dbReference type="PANTHER" id="PTHR30055">
    <property type="entry name" value="HTH-TYPE TRANSCRIPTIONAL REGULATOR RUTR"/>
    <property type="match status" value="1"/>
</dbReference>
<dbReference type="EMBL" id="RDBE01000006">
    <property type="protein sequence ID" value="RLV49800.1"/>
    <property type="molecule type" value="Genomic_DNA"/>
</dbReference>
<evidence type="ECO:0000313" key="4">
    <source>
        <dbReference type="EMBL" id="RLV49800.1"/>
    </source>
</evidence>
<dbReference type="InterPro" id="IPR036271">
    <property type="entry name" value="Tet_transcr_reg_TetR-rel_C_sf"/>
</dbReference>
<dbReference type="InterPro" id="IPR009057">
    <property type="entry name" value="Homeodomain-like_sf"/>
</dbReference>
<feature type="DNA-binding region" description="H-T-H motif" evidence="2">
    <location>
        <begin position="43"/>
        <end position="62"/>
    </location>
</feature>
<dbReference type="Proteomes" id="UP000281708">
    <property type="component" value="Unassembled WGS sequence"/>
</dbReference>
<dbReference type="InterPro" id="IPR045823">
    <property type="entry name" value="TetR_C_32"/>
</dbReference>
<reference evidence="4 5" key="1">
    <citation type="submission" date="2018-10" db="EMBL/GenBank/DDBJ databases">
        <title>Marmoricola sp. 4Q3S-7 whole genome shotgun sequence.</title>
        <authorList>
            <person name="Li F."/>
        </authorList>
    </citation>
    <scope>NUCLEOTIDE SEQUENCE [LARGE SCALE GENOMIC DNA]</scope>
    <source>
        <strain evidence="4 5">4Q3S-7</strain>
    </source>
</reference>
<accession>A0A3L8P376</accession>
<dbReference type="RefSeq" id="WP_121805565.1">
    <property type="nucleotide sequence ID" value="NZ_RDBE01000006.1"/>
</dbReference>
<sequence length="220" mass="23523">MTPPAKDGTDGRAARWEEHRENRRVELVESAVAAIDEYGPEASVSEIAKAAGVSRPVLYRYFADKDDLYAAVGMWGATTLLEMLVPALLSDGPIHDRVAQGVETYLDLIDTHPHLFTLLVGHASSGDPLADGKAMIAAAIARTLGDALRDLGVDAGGAEPWAHGLVGLGLSVGTWWLERRTMSKKAVTTYLTGFVWHAFEGIAADYGVGLDDRGRLVVVG</sequence>
<dbReference type="PROSITE" id="PS01081">
    <property type="entry name" value="HTH_TETR_1"/>
    <property type="match status" value="1"/>
</dbReference>
<feature type="domain" description="HTH tetR-type" evidence="3">
    <location>
        <begin position="21"/>
        <end position="80"/>
    </location>
</feature>
<dbReference type="Gene3D" id="1.10.357.10">
    <property type="entry name" value="Tetracycline Repressor, domain 2"/>
    <property type="match status" value="1"/>
</dbReference>
<organism evidence="4 5">
    <name type="scientific">Nocardioides mangrovicus</name>
    <dbReference type="NCBI Taxonomy" id="2478913"/>
    <lineage>
        <taxon>Bacteria</taxon>
        <taxon>Bacillati</taxon>
        <taxon>Actinomycetota</taxon>
        <taxon>Actinomycetes</taxon>
        <taxon>Propionibacteriales</taxon>
        <taxon>Nocardioidaceae</taxon>
        <taxon>Nocardioides</taxon>
    </lineage>
</organism>
<dbReference type="GO" id="GO:0000976">
    <property type="term" value="F:transcription cis-regulatory region binding"/>
    <property type="evidence" value="ECO:0007669"/>
    <property type="project" value="TreeGrafter"/>
</dbReference>
<evidence type="ECO:0000256" key="1">
    <source>
        <dbReference type="ARBA" id="ARBA00023125"/>
    </source>
</evidence>
<evidence type="ECO:0000259" key="3">
    <source>
        <dbReference type="PROSITE" id="PS50977"/>
    </source>
</evidence>
<dbReference type="SUPFAM" id="SSF48498">
    <property type="entry name" value="Tetracyclin repressor-like, C-terminal domain"/>
    <property type="match status" value="1"/>
</dbReference>
<gene>
    <name evidence="4" type="ORF">D9V37_07845</name>
</gene>
<name>A0A3L8P376_9ACTN</name>
<dbReference type="Pfam" id="PF19344">
    <property type="entry name" value="TetR_C_32"/>
    <property type="match status" value="1"/>
</dbReference>
<dbReference type="GO" id="GO:0003700">
    <property type="term" value="F:DNA-binding transcription factor activity"/>
    <property type="evidence" value="ECO:0007669"/>
    <property type="project" value="TreeGrafter"/>
</dbReference>